<dbReference type="PANTHER" id="PTHR43427:SF6">
    <property type="entry name" value="CHLORIDE CHANNEL PROTEIN CLC-E"/>
    <property type="match status" value="1"/>
</dbReference>
<dbReference type="PROSITE" id="PS51371">
    <property type="entry name" value="CBS"/>
    <property type="match status" value="1"/>
</dbReference>
<dbReference type="Gene3D" id="1.10.3080.10">
    <property type="entry name" value="Clc chloride channel"/>
    <property type="match status" value="1"/>
</dbReference>
<evidence type="ECO:0000256" key="3">
    <source>
        <dbReference type="ARBA" id="ARBA00022692"/>
    </source>
</evidence>
<feature type="domain" description="CBS" evidence="12">
    <location>
        <begin position="573"/>
        <end position="630"/>
    </location>
</feature>
<dbReference type="AlphaFoldDB" id="A0A0K1PA58"/>
<evidence type="ECO:0000313" key="14">
    <source>
        <dbReference type="Proteomes" id="UP000055590"/>
    </source>
</evidence>
<protein>
    <submittedName>
        <fullName evidence="13">Chloride channel protein</fullName>
    </submittedName>
</protein>
<keyword evidence="2" id="KW-0813">Transport</keyword>
<evidence type="ECO:0000256" key="4">
    <source>
        <dbReference type="ARBA" id="ARBA00022989"/>
    </source>
</evidence>
<feature type="transmembrane region" description="Helical" evidence="11">
    <location>
        <begin position="425"/>
        <end position="446"/>
    </location>
</feature>
<dbReference type="KEGG" id="vin:AKJ08_0683"/>
<dbReference type="InterPro" id="IPR014743">
    <property type="entry name" value="Cl-channel_core"/>
</dbReference>
<evidence type="ECO:0000259" key="12">
    <source>
        <dbReference type="PROSITE" id="PS51371"/>
    </source>
</evidence>
<proteinExistence type="predicted"/>
<feature type="transmembrane region" description="Helical" evidence="11">
    <location>
        <begin position="97"/>
        <end position="116"/>
    </location>
</feature>
<dbReference type="Pfam" id="PF00654">
    <property type="entry name" value="Voltage_CLC"/>
    <property type="match status" value="1"/>
</dbReference>
<accession>A0A0K1PA58</accession>
<keyword evidence="6 11" id="KW-0472">Membrane</keyword>
<dbReference type="RefSeq" id="WP_240475425.1">
    <property type="nucleotide sequence ID" value="NZ_CP012332.1"/>
</dbReference>
<keyword evidence="3 11" id="KW-0812">Transmembrane</keyword>
<evidence type="ECO:0000256" key="10">
    <source>
        <dbReference type="PROSITE-ProRule" id="PRU00703"/>
    </source>
</evidence>
<dbReference type="GO" id="GO:0034707">
    <property type="term" value="C:chloride channel complex"/>
    <property type="evidence" value="ECO:0007669"/>
    <property type="project" value="UniProtKB-KW"/>
</dbReference>
<keyword evidence="7" id="KW-0869">Chloride channel</keyword>
<feature type="transmembrane region" description="Helical" evidence="11">
    <location>
        <begin position="395"/>
        <end position="413"/>
    </location>
</feature>
<dbReference type="SUPFAM" id="SSF81340">
    <property type="entry name" value="Clc chloride channel"/>
    <property type="match status" value="1"/>
</dbReference>
<keyword evidence="5" id="KW-0406">Ion transport</keyword>
<feature type="transmembrane region" description="Helical" evidence="11">
    <location>
        <begin position="337"/>
        <end position="357"/>
    </location>
</feature>
<keyword evidence="10" id="KW-0129">CBS domain</keyword>
<feature type="transmembrane region" description="Helical" evidence="11">
    <location>
        <begin position="269"/>
        <end position="293"/>
    </location>
</feature>
<name>A0A0K1PA58_9BACT</name>
<keyword evidence="14" id="KW-1185">Reference proteome</keyword>
<keyword evidence="8" id="KW-0868">Chloride</keyword>
<gene>
    <name evidence="13" type="ORF">AKJ08_0683</name>
</gene>
<evidence type="ECO:0000256" key="7">
    <source>
        <dbReference type="ARBA" id="ARBA00023173"/>
    </source>
</evidence>
<dbReference type="STRING" id="1391653.AKJ08_0683"/>
<dbReference type="Proteomes" id="UP000055590">
    <property type="component" value="Chromosome"/>
</dbReference>
<dbReference type="Gene3D" id="3.10.580.10">
    <property type="entry name" value="CBS-domain"/>
    <property type="match status" value="1"/>
</dbReference>
<dbReference type="Pfam" id="PF00571">
    <property type="entry name" value="CBS"/>
    <property type="match status" value="1"/>
</dbReference>
<evidence type="ECO:0000256" key="9">
    <source>
        <dbReference type="ARBA" id="ARBA00023303"/>
    </source>
</evidence>
<feature type="transmembrane region" description="Helical" evidence="11">
    <location>
        <begin position="305"/>
        <end position="325"/>
    </location>
</feature>
<feature type="transmembrane region" description="Helical" evidence="11">
    <location>
        <begin position="231"/>
        <end position="257"/>
    </location>
</feature>
<dbReference type="EMBL" id="CP012332">
    <property type="protein sequence ID" value="AKU90296.1"/>
    <property type="molecule type" value="Genomic_DNA"/>
</dbReference>
<evidence type="ECO:0000256" key="6">
    <source>
        <dbReference type="ARBA" id="ARBA00023136"/>
    </source>
</evidence>
<evidence type="ECO:0000256" key="5">
    <source>
        <dbReference type="ARBA" id="ARBA00023065"/>
    </source>
</evidence>
<feature type="transmembrane region" description="Helical" evidence="11">
    <location>
        <begin position="43"/>
        <end position="64"/>
    </location>
</feature>
<dbReference type="GO" id="GO:0005254">
    <property type="term" value="F:chloride channel activity"/>
    <property type="evidence" value="ECO:0007669"/>
    <property type="project" value="UniProtKB-KW"/>
</dbReference>
<evidence type="ECO:0000256" key="8">
    <source>
        <dbReference type="ARBA" id="ARBA00023214"/>
    </source>
</evidence>
<comment type="subcellular location">
    <subcellularLocation>
        <location evidence="1">Membrane</location>
        <topology evidence="1">Multi-pass membrane protein</topology>
    </subcellularLocation>
</comment>
<sequence length="646" mass="67452">MDSGVRRFTTQLNDWLLGRNRRIFSALLADDAPVDLRLVGRTLAHAALVGLAAGAAGAAFLWALEQAQRLFLEGWAGYVPLLAHGEAHDAAPSWSRFRPWVLLFLPALGGLVAGWLSRFAPEILGGGGDAAIDAFHHGGGRIRRRVLWLKPLATLFTLGTGGSGGREGPTMQLGGAFGSLVADVLKVSVRERRILFLAGIAAGISAVFRTPLGAALIAVELLYRDGFESDALVPSVLASVVAYSVVTSIFGEATLFHHARSFPFIPRHLVLYGLLALSCSLLAVLFLSALRVARRTVARLPLPRWLHPAVGGLALGALITPVIVLSGRYVPAQGQGFGILGGGYGAVQVAISGASWLTEGWTAVLLLAVMTLGKLVATSLTIGSGGSAGDFAPSLAIGGLFGGAFGRAAQLLLGDPSIDPGAFALVGMGAFYGGIAHVPLSAMVLVCELAGNYDLLVPLMLTQGIAFVALRRHALYGSQPATERDSPVHRENALLSALESIQVREAMTFGLNHVFAPSTPASEILRIHGEADSQNVFPVQGSDGALVGMINTDAVRVLAGEPGSFGWAVAADVMGPFVSVRPDDDLRTAAERLVANGLRELPVVDDAGRIVGYLDEARISETSLGLRAPKQAAPGVAPMAPLPKSH</sequence>
<organism evidence="13 14">
    <name type="scientific">Vulgatibacter incomptus</name>
    <dbReference type="NCBI Taxonomy" id="1391653"/>
    <lineage>
        <taxon>Bacteria</taxon>
        <taxon>Pseudomonadati</taxon>
        <taxon>Myxococcota</taxon>
        <taxon>Myxococcia</taxon>
        <taxon>Myxococcales</taxon>
        <taxon>Cystobacterineae</taxon>
        <taxon>Vulgatibacteraceae</taxon>
        <taxon>Vulgatibacter</taxon>
    </lineage>
</organism>
<dbReference type="CDD" id="cd02205">
    <property type="entry name" value="CBS_pair_SF"/>
    <property type="match status" value="1"/>
</dbReference>
<dbReference type="PANTHER" id="PTHR43427">
    <property type="entry name" value="CHLORIDE CHANNEL PROTEIN CLC-E"/>
    <property type="match status" value="1"/>
</dbReference>
<dbReference type="InterPro" id="IPR001807">
    <property type="entry name" value="ClC"/>
</dbReference>
<feature type="transmembrane region" description="Helical" evidence="11">
    <location>
        <begin position="363"/>
        <end position="383"/>
    </location>
</feature>
<reference evidence="13 14" key="1">
    <citation type="submission" date="2015-08" db="EMBL/GenBank/DDBJ databases">
        <authorList>
            <person name="Babu N.S."/>
            <person name="Beckwith C.J."/>
            <person name="Beseler K.G."/>
            <person name="Brison A."/>
            <person name="Carone J.V."/>
            <person name="Caskin T.P."/>
            <person name="Diamond M."/>
            <person name="Durham M.E."/>
            <person name="Foxe J.M."/>
            <person name="Go M."/>
            <person name="Henderson B.A."/>
            <person name="Jones I.B."/>
            <person name="McGettigan J.A."/>
            <person name="Micheletti S.J."/>
            <person name="Nasrallah M.E."/>
            <person name="Ortiz D."/>
            <person name="Piller C.R."/>
            <person name="Privatt S.R."/>
            <person name="Schneider S.L."/>
            <person name="Sharp S."/>
            <person name="Smith T.C."/>
            <person name="Stanton J.D."/>
            <person name="Ullery H.E."/>
            <person name="Wilson R.J."/>
            <person name="Serrano M.G."/>
            <person name="Buck G."/>
            <person name="Lee V."/>
            <person name="Wang Y."/>
            <person name="Carvalho R."/>
            <person name="Voegtly L."/>
            <person name="Shi R."/>
            <person name="Duckworth R."/>
            <person name="Johnson A."/>
            <person name="Loviza R."/>
            <person name="Walstead R."/>
            <person name="Shah Z."/>
            <person name="Kiflezghi M."/>
            <person name="Wade K."/>
            <person name="Ball S.L."/>
            <person name="Bradley K.W."/>
            <person name="Asai D.J."/>
            <person name="Bowman C.A."/>
            <person name="Russell D.A."/>
            <person name="Pope W.H."/>
            <person name="Jacobs-Sera D."/>
            <person name="Hendrix R.W."/>
            <person name="Hatfull G.F."/>
        </authorList>
    </citation>
    <scope>NUCLEOTIDE SEQUENCE [LARGE SCALE GENOMIC DNA]</scope>
    <source>
        <strain evidence="13 14">DSM 27710</strain>
    </source>
</reference>
<evidence type="ECO:0000256" key="2">
    <source>
        <dbReference type="ARBA" id="ARBA00022448"/>
    </source>
</evidence>
<dbReference type="CDD" id="cd00400">
    <property type="entry name" value="Voltage_gated_ClC"/>
    <property type="match status" value="1"/>
</dbReference>
<dbReference type="InterPro" id="IPR046342">
    <property type="entry name" value="CBS_dom_sf"/>
</dbReference>
<feature type="transmembrane region" description="Helical" evidence="11">
    <location>
        <begin position="194"/>
        <end position="219"/>
    </location>
</feature>
<keyword evidence="9" id="KW-0407">Ion channel</keyword>
<dbReference type="InterPro" id="IPR000644">
    <property type="entry name" value="CBS_dom"/>
</dbReference>
<dbReference type="PATRIC" id="fig|1391653.3.peg.702"/>
<dbReference type="PRINTS" id="PR00762">
    <property type="entry name" value="CLCHANNEL"/>
</dbReference>
<keyword evidence="4 11" id="KW-1133">Transmembrane helix</keyword>
<dbReference type="SUPFAM" id="SSF54631">
    <property type="entry name" value="CBS-domain pair"/>
    <property type="match status" value="1"/>
</dbReference>
<dbReference type="SMART" id="SM00116">
    <property type="entry name" value="CBS"/>
    <property type="match status" value="1"/>
</dbReference>
<evidence type="ECO:0000256" key="11">
    <source>
        <dbReference type="SAM" id="Phobius"/>
    </source>
</evidence>
<evidence type="ECO:0000256" key="1">
    <source>
        <dbReference type="ARBA" id="ARBA00004141"/>
    </source>
</evidence>
<evidence type="ECO:0000313" key="13">
    <source>
        <dbReference type="EMBL" id="AKU90296.1"/>
    </source>
</evidence>
<dbReference type="InterPro" id="IPR050368">
    <property type="entry name" value="ClC-type_chloride_channel"/>
</dbReference>